<feature type="compositionally biased region" description="Polar residues" evidence="6">
    <location>
        <begin position="258"/>
        <end position="267"/>
    </location>
</feature>
<dbReference type="InterPro" id="IPR050501">
    <property type="entry name" value="ICDH/IPMDH"/>
</dbReference>
<accession>A0AA35RQJ8</accession>
<dbReference type="PANTHER" id="PTHR43275">
    <property type="entry name" value="D-MALATE DEHYDROGENASE [DECARBOXYLATING]"/>
    <property type="match status" value="1"/>
</dbReference>
<feature type="region of interest" description="Disordered" evidence="6">
    <location>
        <begin position="60"/>
        <end position="114"/>
    </location>
</feature>
<dbReference type="AlphaFoldDB" id="A0AA35RQJ8"/>
<dbReference type="GO" id="GO:0016491">
    <property type="term" value="F:oxidoreductase activity"/>
    <property type="evidence" value="ECO:0007669"/>
    <property type="project" value="UniProtKB-KW"/>
</dbReference>
<comment type="cofactor">
    <cofactor evidence="1">
        <name>Mn(2+)</name>
        <dbReference type="ChEBI" id="CHEBI:29035"/>
    </cofactor>
</comment>
<feature type="region of interest" description="Disordered" evidence="6">
    <location>
        <begin position="244"/>
        <end position="280"/>
    </location>
</feature>
<feature type="compositionally biased region" description="Basic residues" evidence="6">
    <location>
        <begin position="61"/>
        <end position="70"/>
    </location>
</feature>
<evidence type="ECO:0000256" key="5">
    <source>
        <dbReference type="ARBA" id="ARBA00023027"/>
    </source>
</evidence>
<keyword evidence="4" id="KW-0560">Oxidoreductase</keyword>
<keyword evidence="8" id="KW-1185">Reference proteome</keyword>
<sequence length="280" mass="30028">LGSNRRRRRWPGGDRRGTEGAGGPGVLGRAVLPVYGFPLGQRLLPGDGPPDAGRRAGAAIRFRRHSVRRGGRPEHSRPHHAARSPAAHAAGVRSGDLRPASVPVPGGDIAAGRQEGWRHRHGHLRENTEGEYAPVGGRLNVGTPHETVIQSNVFTRRGTERIIRAAFEHCVRRNKRMKSDVGHEIQRPVLRHGVLGRGVRGCGRRVPAGGDRVAAGGPGLHGLRALARGLRRRGGLQPVRRHTLRHCGGGDGQHGAGSQRQHQSRQGASVAVRAGAWRGL</sequence>
<organism evidence="7 8">
    <name type="scientific">Geodia barretti</name>
    <name type="common">Barrett's horny sponge</name>
    <dbReference type="NCBI Taxonomy" id="519541"/>
    <lineage>
        <taxon>Eukaryota</taxon>
        <taxon>Metazoa</taxon>
        <taxon>Porifera</taxon>
        <taxon>Demospongiae</taxon>
        <taxon>Heteroscleromorpha</taxon>
        <taxon>Tetractinellida</taxon>
        <taxon>Astrophorina</taxon>
        <taxon>Geodiidae</taxon>
        <taxon>Geodia</taxon>
    </lineage>
</organism>
<dbReference type="GO" id="GO:0046872">
    <property type="term" value="F:metal ion binding"/>
    <property type="evidence" value="ECO:0007669"/>
    <property type="project" value="UniProtKB-KW"/>
</dbReference>
<feature type="compositionally biased region" description="Basic residues" evidence="6">
    <location>
        <begin position="1"/>
        <end position="10"/>
    </location>
</feature>
<dbReference type="PANTHER" id="PTHR43275:SF1">
    <property type="entry name" value="D-MALATE DEHYDROGENASE [DECARBOXYLATING]"/>
    <property type="match status" value="1"/>
</dbReference>
<evidence type="ECO:0000256" key="1">
    <source>
        <dbReference type="ARBA" id="ARBA00001936"/>
    </source>
</evidence>
<evidence type="ECO:0000313" key="8">
    <source>
        <dbReference type="Proteomes" id="UP001174909"/>
    </source>
</evidence>
<dbReference type="Proteomes" id="UP001174909">
    <property type="component" value="Unassembled WGS sequence"/>
</dbReference>
<evidence type="ECO:0000256" key="2">
    <source>
        <dbReference type="ARBA" id="ARBA00001946"/>
    </source>
</evidence>
<proteinExistence type="predicted"/>
<reference evidence="7" key="1">
    <citation type="submission" date="2023-03" db="EMBL/GenBank/DDBJ databases">
        <authorList>
            <person name="Steffen K."/>
            <person name="Cardenas P."/>
        </authorList>
    </citation>
    <scope>NUCLEOTIDE SEQUENCE</scope>
</reference>
<evidence type="ECO:0000256" key="3">
    <source>
        <dbReference type="ARBA" id="ARBA00022723"/>
    </source>
</evidence>
<dbReference type="Gene3D" id="3.40.718.10">
    <property type="entry name" value="Isopropylmalate Dehydrogenase"/>
    <property type="match status" value="1"/>
</dbReference>
<evidence type="ECO:0000313" key="7">
    <source>
        <dbReference type="EMBL" id="CAI8015078.1"/>
    </source>
</evidence>
<evidence type="ECO:0000256" key="4">
    <source>
        <dbReference type="ARBA" id="ARBA00023002"/>
    </source>
</evidence>
<keyword evidence="5" id="KW-0520">NAD</keyword>
<comment type="caution">
    <text evidence="7">The sequence shown here is derived from an EMBL/GenBank/DDBJ whole genome shotgun (WGS) entry which is preliminary data.</text>
</comment>
<name>A0AA35RQJ8_GEOBA</name>
<comment type="cofactor">
    <cofactor evidence="2">
        <name>Mg(2+)</name>
        <dbReference type="ChEBI" id="CHEBI:18420"/>
    </cofactor>
</comment>
<dbReference type="EMBL" id="CASHTH010001417">
    <property type="protein sequence ID" value="CAI8015078.1"/>
    <property type="molecule type" value="Genomic_DNA"/>
</dbReference>
<protein>
    <submittedName>
        <fullName evidence="7">D-malate dehydrogenase [decarboxylating]</fullName>
    </submittedName>
</protein>
<gene>
    <name evidence="7" type="ORF">GBAR_LOCUS9383</name>
</gene>
<feature type="non-terminal residue" evidence="7">
    <location>
        <position position="1"/>
    </location>
</feature>
<evidence type="ECO:0000256" key="6">
    <source>
        <dbReference type="SAM" id="MobiDB-lite"/>
    </source>
</evidence>
<dbReference type="SUPFAM" id="SSF53659">
    <property type="entry name" value="Isocitrate/Isopropylmalate dehydrogenase-like"/>
    <property type="match status" value="1"/>
</dbReference>
<feature type="region of interest" description="Disordered" evidence="6">
    <location>
        <begin position="1"/>
        <end position="26"/>
    </location>
</feature>
<keyword evidence="3" id="KW-0479">Metal-binding</keyword>